<dbReference type="PANTHER" id="PTHR43278:SF2">
    <property type="entry name" value="IRON-SULFUR FLAVOPROTEIN"/>
    <property type="match status" value="1"/>
</dbReference>
<evidence type="ECO:0000313" key="5">
    <source>
        <dbReference type="Proteomes" id="UP000199230"/>
    </source>
</evidence>
<dbReference type="InterPro" id="IPR005025">
    <property type="entry name" value="FMN_Rdtase-like_dom"/>
</dbReference>
<proteinExistence type="predicted"/>
<dbReference type="Pfam" id="PF03358">
    <property type="entry name" value="FMN_red"/>
    <property type="match status" value="1"/>
</dbReference>
<evidence type="ECO:0000256" key="2">
    <source>
        <dbReference type="ARBA" id="ARBA00022643"/>
    </source>
</evidence>
<evidence type="ECO:0000259" key="3">
    <source>
        <dbReference type="Pfam" id="PF03358"/>
    </source>
</evidence>
<dbReference type="EMBL" id="FNPV01000002">
    <property type="protein sequence ID" value="SDY40362.1"/>
    <property type="molecule type" value="Genomic_DNA"/>
</dbReference>
<dbReference type="PANTHER" id="PTHR43278">
    <property type="entry name" value="NAD(P)H-DEPENDENT FMN-CONTAINING OXIDOREDUCTASE YWQN-RELATED"/>
    <property type="match status" value="1"/>
</dbReference>
<dbReference type="InterPro" id="IPR051796">
    <property type="entry name" value="ISF_SsuE-like"/>
</dbReference>
<sequence length="349" mass="39531">MITAIMPEISEELKYYADQLLDGIPCEVLTCSSDLSKQKILAMNRLVFFIQLDEWGNNLSLLNLLKTIESINPFVFRECTAMLVVKSNNEWFTKSFATSLIFILNQKGCRFIGHPLLEMTKDLENLWRWEKTSGVSREKLVYQIGKQALLRLLNNDKVRSSNPRITVLHASSKKTSNTFQLWNMVKQSLSSAQVEEFHVENGTLIDCIGCQYQTCLYYGKQKSCFYGGDMIKEILPSMEKANALLWLCPNYNDAISANLTAVINRMTALYRTMSFYDKYVFSIIVSGNSGSDSVARQLIGALNINKGFHLSPFFCLTATAYEPGSILEVPSIEKKAANFAAHMMKEISF</sequence>
<name>A0A1H3JKB3_9FIRM</name>
<dbReference type="STRING" id="159292.SAMN05192546_10213"/>
<evidence type="ECO:0000313" key="4">
    <source>
        <dbReference type="EMBL" id="SDY40362.1"/>
    </source>
</evidence>
<keyword evidence="1" id="KW-0285">Flavoprotein</keyword>
<dbReference type="GO" id="GO:0016491">
    <property type="term" value="F:oxidoreductase activity"/>
    <property type="evidence" value="ECO:0007669"/>
    <property type="project" value="InterPro"/>
</dbReference>
<protein>
    <submittedName>
        <fullName evidence="4">NADPH-dependent FMN reductase</fullName>
    </submittedName>
</protein>
<keyword evidence="5" id="KW-1185">Reference proteome</keyword>
<dbReference type="SUPFAM" id="SSF52218">
    <property type="entry name" value="Flavoproteins"/>
    <property type="match status" value="1"/>
</dbReference>
<gene>
    <name evidence="4" type="ORF">SAMN05192546_10213</name>
</gene>
<dbReference type="AlphaFoldDB" id="A0A1H3JKB3"/>
<feature type="domain" description="NADPH-dependent FMN reductase-like" evidence="3">
    <location>
        <begin position="163"/>
        <end position="312"/>
    </location>
</feature>
<reference evidence="4 5" key="1">
    <citation type="submission" date="2016-10" db="EMBL/GenBank/DDBJ databases">
        <authorList>
            <person name="de Groot N.N."/>
        </authorList>
    </citation>
    <scope>NUCLEOTIDE SEQUENCE [LARGE SCALE GENOMIC DNA]</scope>
    <source>
        <strain evidence="4 5">APO</strain>
    </source>
</reference>
<accession>A0A1H3JKB3</accession>
<dbReference type="Proteomes" id="UP000199230">
    <property type="component" value="Unassembled WGS sequence"/>
</dbReference>
<keyword evidence="2" id="KW-0288">FMN</keyword>
<organism evidence="4 5">
    <name type="scientific">Tindallia californiensis</name>
    <dbReference type="NCBI Taxonomy" id="159292"/>
    <lineage>
        <taxon>Bacteria</taxon>
        <taxon>Bacillati</taxon>
        <taxon>Bacillota</taxon>
        <taxon>Clostridia</taxon>
        <taxon>Peptostreptococcales</taxon>
        <taxon>Tindalliaceae</taxon>
        <taxon>Tindallia</taxon>
    </lineage>
</organism>
<evidence type="ECO:0000256" key="1">
    <source>
        <dbReference type="ARBA" id="ARBA00022630"/>
    </source>
</evidence>
<dbReference type="InterPro" id="IPR029039">
    <property type="entry name" value="Flavoprotein-like_sf"/>
</dbReference>
<dbReference type="Gene3D" id="3.40.50.360">
    <property type="match status" value="1"/>
</dbReference>
<dbReference type="RefSeq" id="WP_242870005.1">
    <property type="nucleotide sequence ID" value="NZ_FNPV01000002.1"/>
</dbReference>